<dbReference type="Pfam" id="PF23598">
    <property type="entry name" value="LRR_14"/>
    <property type="match status" value="1"/>
</dbReference>
<feature type="non-terminal residue" evidence="3">
    <location>
        <position position="406"/>
    </location>
</feature>
<evidence type="ECO:0000259" key="2">
    <source>
        <dbReference type="Pfam" id="PF23598"/>
    </source>
</evidence>
<dbReference type="InterPro" id="IPR055414">
    <property type="entry name" value="LRR_R13L4/SHOC2-like"/>
</dbReference>
<evidence type="ECO:0000256" key="1">
    <source>
        <dbReference type="ARBA" id="ARBA00022737"/>
    </source>
</evidence>
<keyword evidence="1" id="KW-0677">Repeat</keyword>
<dbReference type="AlphaFoldDB" id="A0A059CT00"/>
<feature type="domain" description="Disease resistance R13L4/SHOC-2-like LRR" evidence="2">
    <location>
        <begin position="116"/>
        <end position="197"/>
    </location>
</feature>
<dbReference type="SUPFAM" id="SSF52058">
    <property type="entry name" value="L domain-like"/>
    <property type="match status" value="2"/>
</dbReference>
<dbReference type="STRING" id="71139.A0A059CT00"/>
<dbReference type="Gene3D" id="3.80.10.10">
    <property type="entry name" value="Ribonuclease Inhibitor"/>
    <property type="match status" value="2"/>
</dbReference>
<evidence type="ECO:0000313" key="3">
    <source>
        <dbReference type="EMBL" id="KCW81316.1"/>
    </source>
</evidence>
<dbReference type="InterPro" id="IPR032675">
    <property type="entry name" value="LRR_dom_sf"/>
</dbReference>
<reference evidence="3" key="1">
    <citation type="submission" date="2013-07" db="EMBL/GenBank/DDBJ databases">
        <title>The genome of Eucalyptus grandis.</title>
        <authorList>
            <person name="Schmutz J."/>
            <person name="Hayes R."/>
            <person name="Myburg A."/>
            <person name="Tuskan G."/>
            <person name="Grattapaglia D."/>
            <person name="Rokhsar D.S."/>
        </authorList>
    </citation>
    <scope>NUCLEOTIDE SEQUENCE</scope>
    <source>
        <tissue evidence="3">Leaf extractions</tissue>
    </source>
</reference>
<sequence>MTKKLKVLDLTGCAKLTRTPDFSNFMSLEMLILAWCSKLITIDRAIGKLELLKTLNIKGCSSLRELPGEVGSLHSLTQIVMPQNSKLLKLPERFGDLKSLSSFILDEHPKISQLPKSIGGLVKLTHLSFRGCVGIEELPCSVGQLQMLVELDVSKSGMKKLPKSIGMLKKLRVIRIDYTNIDMFPDTIGEVEMLEEIYAKGCWYLTEDNLDKIGKLSHLRILDLSCTGVRELPEVISCLSHLQKLQLGGSTKLEPVTALPSSLTWLEVQTSDLSFFHDLSNLVNLNYLKLYRLTTALPHSARSYDLQKLEADWMKKQLIHRLPSRLSALKLKGISSLPHLSNLKNLSVLHVVACKILCLPVSQGLIHLTELKISRCEFLMEIPGLSLLKRLQRLVLNSSSRLVGVQ</sequence>
<proteinExistence type="predicted"/>
<protein>
    <recommendedName>
        <fullName evidence="2">Disease resistance R13L4/SHOC-2-like LRR domain-containing protein</fullName>
    </recommendedName>
</protein>
<organism evidence="3">
    <name type="scientific">Eucalyptus grandis</name>
    <name type="common">Flooded gum</name>
    <dbReference type="NCBI Taxonomy" id="71139"/>
    <lineage>
        <taxon>Eukaryota</taxon>
        <taxon>Viridiplantae</taxon>
        <taxon>Streptophyta</taxon>
        <taxon>Embryophyta</taxon>
        <taxon>Tracheophyta</taxon>
        <taxon>Spermatophyta</taxon>
        <taxon>Magnoliopsida</taxon>
        <taxon>eudicotyledons</taxon>
        <taxon>Gunneridae</taxon>
        <taxon>Pentapetalae</taxon>
        <taxon>rosids</taxon>
        <taxon>malvids</taxon>
        <taxon>Myrtales</taxon>
        <taxon>Myrtaceae</taxon>
        <taxon>Myrtoideae</taxon>
        <taxon>Eucalypteae</taxon>
        <taxon>Eucalyptus</taxon>
    </lineage>
</organism>
<dbReference type="InParanoid" id="A0A059CT00"/>
<dbReference type="PANTHER" id="PTHR47186:SF18">
    <property type="entry name" value="RX N-TERMINAL DOMAIN-CONTAINING PROTEIN"/>
    <property type="match status" value="1"/>
</dbReference>
<name>A0A059CT00_EUCGR</name>
<gene>
    <name evidence="3" type="ORF">EUGRSUZ_C02697</name>
</gene>
<dbReference type="Gramene" id="KCW81316">
    <property type="protein sequence ID" value="KCW81316"/>
    <property type="gene ID" value="EUGRSUZ_C02697"/>
</dbReference>
<dbReference type="EMBL" id="KK198755">
    <property type="protein sequence ID" value="KCW81316.1"/>
    <property type="molecule type" value="Genomic_DNA"/>
</dbReference>
<dbReference type="PANTHER" id="PTHR47186">
    <property type="entry name" value="LEUCINE-RICH REPEAT-CONTAINING PROTEIN 57"/>
    <property type="match status" value="1"/>
</dbReference>
<accession>A0A059CT00</accession>